<dbReference type="Gene3D" id="3.30.560.10">
    <property type="entry name" value="Glucose Oxidase, domain 3"/>
    <property type="match status" value="1"/>
</dbReference>
<organism evidence="3 4">
    <name type="scientific">Ophiocordyceps australis</name>
    <dbReference type="NCBI Taxonomy" id="1399860"/>
    <lineage>
        <taxon>Eukaryota</taxon>
        <taxon>Fungi</taxon>
        <taxon>Dikarya</taxon>
        <taxon>Ascomycota</taxon>
        <taxon>Pezizomycotina</taxon>
        <taxon>Sordariomycetes</taxon>
        <taxon>Hypocreomycetidae</taxon>
        <taxon>Hypocreales</taxon>
        <taxon>Ophiocordycipitaceae</taxon>
        <taxon>Ophiocordyceps</taxon>
    </lineage>
</organism>
<dbReference type="STRING" id="1399860.A0A2C5Y9D8"/>
<evidence type="ECO:0000313" key="4">
    <source>
        <dbReference type="Proteomes" id="UP000226192"/>
    </source>
</evidence>
<feature type="domain" description="Glucose-methanol-choline oxidoreductase C-terminal" evidence="2">
    <location>
        <begin position="45"/>
        <end position="183"/>
    </location>
</feature>
<dbReference type="InterPro" id="IPR012132">
    <property type="entry name" value="GMC_OxRdtase"/>
</dbReference>
<dbReference type="GO" id="GO:0050660">
    <property type="term" value="F:flavin adenine dinucleotide binding"/>
    <property type="evidence" value="ECO:0007669"/>
    <property type="project" value="InterPro"/>
</dbReference>
<dbReference type="Gene3D" id="3.50.50.60">
    <property type="entry name" value="FAD/NAD(P)-binding domain"/>
    <property type="match status" value="1"/>
</dbReference>
<protein>
    <recommendedName>
        <fullName evidence="2">Glucose-methanol-choline oxidoreductase C-terminal domain-containing protein</fullName>
    </recommendedName>
</protein>
<dbReference type="InterPro" id="IPR036188">
    <property type="entry name" value="FAD/NAD-bd_sf"/>
</dbReference>
<dbReference type="Pfam" id="PF05199">
    <property type="entry name" value="GMC_oxred_C"/>
    <property type="match status" value="1"/>
</dbReference>
<gene>
    <name evidence="3" type="ORF">CDD81_168</name>
</gene>
<evidence type="ECO:0000313" key="3">
    <source>
        <dbReference type="EMBL" id="PHH66105.1"/>
    </source>
</evidence>
<keyword evidence="4" id="KW-1185">Reference proteome</keyword>
<dbReference type="SUPFAM" id="SSF51905">
    <property type="entry name" value="FAD/NAD(P)-binding domain"/>
    <property type="match status" value="1"/>
</dbReference>
<dbReference type="AlphaFoldDB" id="A0A2C5Y9D8"/>
<dbReference type="PANTHER" id="PTHR11552">
    <property type="entry name" value="GLUCOSE-METHANOL-CHOLINE GMC OXIDOREDUCTASE"/>
    <property type="match status" value="1"/>
</dbReference>
<comment type="caution">
    <text evidence="3">The sequence shown here is derived from an EMBL/GenBank/DDBJ whole genome shotgun (WGS) entry which is preliminary data.</text>
</comment>
<sequence>MGLSPSQPNVELFSAECFGGPPELTEIPTPGKHIFCLLAELFGARSRGGVTLASADPLAAPVVDTGFLSDALDAEVLAEACRFANDIVMRGEGMAGVVKGSWPPEAGHSELQTRDEWVRHVRQNATTCYHASGTCAMGSPSDPLAVVDPNLCVRGVSGLRVADCSIIPLLGCCHTQMPAYGIGEKAADLIKATWSHGDATLAKL</sequence>
<proteinExistence type="inferred from homology"/>
<name>A0A2C5Y9D8_9HYPO</name>
<reference evidence="3 4" key="1">
    <citation type="submission" date="2017-06" db="EMBL/GenBank/DDBJ databases">
        <title>Ant-infecting Ophiocordyceps genomes reveal a high diversity of potential behavioral manipulation genes and a possible major role for enterotoxins.</title>
        <authorList>
            <person name="De Bekker C."/>
            <person name="Evans H.C."/>
            <person name="Brachmann A."/>
            <person name="Hughes D.P."/>
        </authorList>
    </citation>
    <scope>NUCLEOTIDE SEQUENCE [LARGE SCALE GENOMIC DNA]</scope>
    <source>
        <strain evidence="3 4">Map64</strain>
    </source>
</reference>
<dbReference type="EMBL" id="NJET01000010">
    <property type="protein sequence ID" value="PHH66105.1"/>
    <property type="molecule type" value="Genomic_DNA"/>
</dbReference>
<comment type="similarity">
    <text evidence="1">Belongs to the GMC oxidoreductase family.</text>
</comment>
<evidence type="ECO:0000259" key="2">
    <source>
        <dbReference type="Pfam" id="PF05199"/>
    </source>
</evidence>
<dbReference type="InterPro" id="IPR007867">
    <property type="entry name" value="GMC_OxRtase_C"/>
</dbReference>
<dbReference type="SUPFAM" id="SSF54373">
    <property type="entry name" value="FAD-linked reductases, C-terminal domain"/>
    <property type="match status" value="1"/>
</dbReference>
<dbReference type="GO" id="GO:0016614">
    <property type="term" value="F:oxidoreductase activity, acting on CH-OH group of donors"/>
    <property type="evidence" value="ECO:0007669"/>
    <property type="project" value="InterPro"/>
</dbReference>
<evidence type="ECO:0000256" key="1">
    <source>
        <dbReference type="ARBA" id="ARBA00010790"/>
    </source>
</evidence>
<accession>A0A2C5Y9D8</accession>
<dbReference type="PANTHER" id="PTHR11552:SF147">
    <property type="entry name" value="CHOLINE DEHYDROGENASE, MITOCHONDRIAL"/>
    <property type="match status" value="1"/>
</dbReference>
<dbReference type="OrthoDB" id="269227at2759"/>
<dbReference type="Proteomes" id="UP000226192">
    <property type="component" value="Unassembled WGS sequence"/>
</dbReference>